<dbReference type="OrthoDB" id="9769453at2"/>
<proteinExistence type="predicted"/>
<dbReference type="Proteomes" id="UP000198833">
    <property type="component" value="Unassembled WGS sequence"/>
</dbReference>
<dbReference type="STRING" id="89093.SAMN04488558_10358"/>
<evidence type="ECO:0000313" key="2">
    <source>
        <dbReference type="Proteomes" id="UP000198833"/>
    </source>
</evidence>
<dbReference type="NCBIfam" id="TIGR01319">
    <property type="entry name" value="glmL_fam"/>
    <property type="match status" value="1"/>
</dbReference>
<gene>
    <name evidence="1" type="ORF">SAMN04488558_10358</name>
</gene>
<protein>
    <recommendedName>
        <fullName evidence="3">MutL protein</fullName>
    </recommendedName>
</protein>
<accession>A0A1H9BNQ2</accession>
<dbReference type="AlphaFoldDB" id="A0A1H9BNQ2"/>
<dbReference type="PIRSF" id="PIRSF004729">
    <property type="entry name" value="MutL"/>
    <property type="match status" value="1"/>
</dbReference>
<dbReference type="InterPro" id="IPR006230">
    <property type="entry name" value="MutL"/>
</dbReference>
<reference evidence="1 2" key="1">
    <citation type="submission" date="2016-10" db="EMBL/GenBank/DDBJ databases">
        <authorList>
            <person name="de Groot N.N."/>
        </authorList>
    </citation>
    <scope>NUCLEOTIDE SEQUENCE [LARGE SCALE GENOMIC DNA]</scope>
    <source>
        <strain evidence="1 2">DSM 15695</strain>
    </source>
</reference>
<dbReference type="InterPro" id="IPR043129">
    <property type="entry name" value="ATPase_NBD"/>
</dbReference>
<evidence type="ECO:0008006" key="3">
    <source>
        <dbReference type="Google" id="ProtNLM"/>
    </source>
</evidence>
<name>A0A1H9BNQ2_9LACT</name>
<dbReference type="RefSeq" id="WP_092570790.1">
    <property type="nucleotide sequence ID" value="NZ_CALUDV010000018.1"/>
</dbReference>
<dbReference type="SUPFAM" id="SSF53067">
    <property type="entry name" value="Actin-like ATPase domain"/>
    <property type="match status" value="1"/>
</dbReference>
<keyword evidence="2" id="KW-1185">Reference proteome</keyword>
<organism evidence="1 2">
    <name type="scientific">Ignavigranum ruoffiae</name>
    <dbReference type="NCBI Taxonomy" id="89093"/>
    <lineage>
        <taxon>Bacteria</taxon>
        <taxon>Bacillati</taxon>
        <taxon>Bacillota</taxon>
        <taxon>Bacilli</taxon>
        <taxon>Lactobacillales</taxon>
        <taxon>Aerococcaceae</taxon>
        <taxon>Ignavigranum</taxon>
    </lineage>
</organism>
<dbReference type="Pfam" id="PF13941">
    <property type="entry name" value="MutL"/>
    <property type="match status" value="1"/>
</dbReference>
<sequence>MTHYILTADFGSTYSKFNLFNRDQEILVDQHTLPTSQVSSVMDCYRTAKTILLNQLDNYSKTDQIDEYYCSSAWGGFRMVVIAFTETLTKKAGEYAALGSGTRIIGSYYYKLSQSDLAEIVDLDPDVILLAGGTNGGNEQFVIKVAHQLTQTSLKTDVIYAGNEAAQEEVAAIFADSNCKLYIVDNVMPAVNDLKVEPVRAIAQEIFIRKITQSHGLSDLAPQSPLPIIPTPTAVMKATECLGQMEERQPMDGVLVVDIGGATTDIHSYGKGLGLGLNVFYEGMSEPLLKRTVEGDLGMRESVASVLTYIQESKRKEILESLFSSDQIQDFVNKRIQERNYVPQDEAGLLFDKLVASQCLDQAIHRHVGRLRKVNTQDYYQSGKDLRQFSTVVATGGPLTKNPYRQDILHENFHPEDNNLRPSQPNIYFDHYYLMSAIGVLSQIDQAFAHKLLKKYVIPHTQS</sequence>
<evidence type="ECO:0000313" key="1">
    <source>
        <dbReference type="EMBL" id="SEP90572.1"/>
    </source>
</evidence>
<dbReference type="EMBL" id="FOEN01000003">
    <property type="protein sequence ID" value="SEP90572.1"/>
    <property type="molecule type" value="Genomic_DNA"/>
</dbReference>